<organism evidence="13 14">
    <name type="scientific">Wenzhouxiangella marina</name>
    <dbReference type="NCBI Taxonomy" id="1579979"/>
    <lineage>
        <taxon>Bacteria</taxon>
        <taxon>Pseudomonadati</taxon>
        <taxon>Pseudomonadota</taxon>
        <taxon>Gammaproteobacteria</taxon>
        <taxon>Chromatiales</taxon>
        <taxon>Wenzhouxiangellaceae</taxon>
        <taxon>Wenzhouxiangella</taxon>
    </lineage>
</organism>
<evidence type="ECO:0000256" key="6">
    <source>
        <dbReference type="ARBA" id="ARBA00022840"/>
    </source>
</evidence>
<evidence type="ECO:0000256" key="2">
    <source>
        <dbReference type="ARBA" id="ARBA00005675"/>
    </source>
</evidence>
<keyword evidence="8" id="KW-1278">Translocase</keyword>
<dbReference type="GO" id="GO:0005391">
    <property type="term" value="F:P-type sodium:potassium-exchanging transporter activity"/>
    <property type="evidence" value="ECO:0007669"/>
    <property type="project" value="TreeGrafter"/>
</dbReference>
<dbReference type="InterPro" id="IPR023214">
    <property type="entry name" value="HAD_sf"/>
</dbReference>
<dbReference type="PRINTS" id="PR00119">
    <property type="entry name" value="CATATPASE"/>
</dbReference>
<dbReference type="EMBL" id="CP012154">
    <property type="protein sequence ID" value="AKS41869.1"/>
    <property type="molecule type" value="Genomic_DNA"/>
</dbReference>
<dbReference type="KEGG" id="wma:WM2015_1498"/>
<feature type="transmembrane region" description="Helical" evidence="11">
    <location>
        <begin position="238"/>
        <end position="258"/>
    </location>
</feature>
<dbReference type="InterPro" id="IPR050510">
    <property type="entry name" value="Cation_transp_ATPase_P-type"/>
</dbReference>
<dbReference type="InterPro" id="IPR004014">
    <property type="entry name" value="ATPase_P-typ_cation-transptr_N"/>
</dbReference>
<dbReference type="Pfam" id="PF13246">
    <property type="entry name" value="Cation_ATPase"/>
    <property type="match status" value="1"/>
</dbReference>
<feature type="transmembrane region" description="Helical" evidence="11">
    <location>
        <begin position="726"/>
        <end position="744"/>
    </location>
</feature>
<dbReference type="InterPro" id="IPR059000">
    <property type="entry name" value="ATPase_P-type_domA"/>
</dbReference>
<gene>
    <name evidence="13" type="ORF">WM2015_1498</name>
</gene>
<dbReference type="Pfam" id="PF00689">
    <property type="entry name" value="Cation_ATPase_C"/>
    <property type="match status" value="1"/>
</dbReference>
<sequence>MTIERARRALDTSERGLASTEARKRLEIDGPNALPAAPRRAWLLRFLDQFRNVLIYILLLSALASGLMGHAVDAAVIAAVVLLNALIGMIQEHKAERAMAAIGRMLARTALVRRDGRWQRLPAEELVRGDLVRLEAGDRVPADLRLVESHTLQVDQAALTGESMPIDKAVGPDRSDAELAERSSMLYSGSLITRGTASAWVAVTGANTELGRISHLLAEVEDLSTPLLKRINQFGRRLTVLTLLLAIVMLGISVGLHGQAWGEGLLAAIALIVAAIPEGLPAIITITLAVGVRKMGKRKAIIRHLPAVETLGSVNVICSDKTGTLTRNELAVRELALAGLSARPPDPGLSGSLALAEAASLCNDAGVDHGGDPIEKALLDFARAMGLDPSALRNARPRDGVLPFSPELRLMATRHGRQLVVKGAPEALLARASAQINDGASERLDPAHWHRQLEAMTAKGLRVLAIAEGRMTEPSSSIDAEDDLRGLGMLGLVGFADAPRAEARGAVRSCQQAGIELKMITGDHAETARAVATELGLAGKEDLVLNGRELDRMEDAELEARASSIRIVARATPEHKLRLVKALQAGGQVVAMTGDGANDAPALKRADVGVAMGIKGTEAARQAADMVLADDNFATLEAGVEEGRGVYDNIRKALLFILPTNVAETLVILLAVLAGSALPITPVQILWVNLVTTVTLELSLAFETLERDVMRRPPRAPEQPLLGRFVIFRILWVGLLLTWAVFWLHGQALASTGSEAIARTVAINVLVIGELVYLFNCRRWQDFAFSPSVLVSNPWVWWMTAVLVALQLALSYAPPFQVLFGTAALSLAQWLPILAVCAALAVLVEIEKWITRSLRLEWASPSAAR</sequence>
<dbReference type="GO" id="GO:0012505">
    <property type="term" value="C:endomembrane system"/>
    <property type="evidence" value="ECO:0007669"/>
    <property type="project" value="UniProtKB-SubCell"/>
</dbReference>
<dbReference type="SUPFAM" id="SSF81665">
    <property type="entry name" value="Calcium ATPase, transmembrane domain M"/>
    <property type="match status" value="1"/>
</dbReference>
<protein>
    <submittedName>
        <fullName evidence="13">Carbonate dehydratase</fullName>
    </submittedName>
</protein>
<dbReference type="InterPro" id="IPR044492">
    <property type="entry name" value="P_typ_ATPase_HD_dom"/>
</dbReference>
<dbReference type="SUPFAM" id="SSF81653">
    <property type="entry name" value="Calcium ATPase, transduction domain A"/>
    <property type="match status" value="1"/>
</dbReference>
<dbReference type="FunFam" id="3.40.50.1000:FF:000001">
    <property type="entry name" value="Phospholipid-transporting ATPase IC"/>
    <property type="match status" value="1"/>
</dbReference>
<dbReference type="PANTHER" id="PTHR43294:SF20">
    <property type="entry name" value="P-TYPE ATPASE"/>
    <property type="match status" value="1"/>
</dbReference>
<feature type="transmembrane region" description="Helical" evidence="11">
    <location>
        <begin position="795"/>
        <end position="813"/>
    </location>
</feature>
<keyword evidence="14" id="KW-1185">Reference proteome</keyword>
<dbReference type="NCBIfam" id="TIGR01494">
    <property type="entry name" value="ATPase_P-type"/>
    <property type="match status" value="2"/>
</dbReference>
<keyword evidence="9 11" id="KW-1133">Transmembrane helix</keyword>
<dbReference type="GO" id="GO:0036376">
    <property type="term" value="P:sodium ion export across plasma membrane"/>
    <property type="evidence" value="ECO:0007669"/>
    <property type="project" value="TreeGrafter"/>
</dbReference>
<dbReference type="SUPFAM" id="SSF56784">
    <property type="entry name" value="HAD-like"/>
    <property type="match status" value="1"/>
</dbReference>
<dbReference type="GO" id="GO:0016887">
    <property type="term" value="F:ATP hydrolysis activity"/>
    <property type="evidence" value="ECO:0007669"/>
    <property type="project" value="InterPro"/>
</dbReference>
<evidence type="ECO:0000256" key="3">
    <source>
        <dbReference type="ARBA" id="ARBA00022553"/>
    </source>
</evidence>
<feature type="transmembrane region" description="Helical" evidence="11">
    <location>
        <begin position="684"/>
        <end position="705"/>
    </location>
</feature>
<dbReference type="GO" id="GO:0005886">
    <property type="term" value="C:plasma membrane"/>
    <property type="evidence" value="ECO:0007669"/>
    <property type="project" value="TreeGrafter"/>
</dbReference>
<keyword evidence="7" id="KW-0460">Magnesium</keyword>
<dbReference type="PATRIC" id="fig|1579979.3.peg.1537"/>
<dbReference type="FunFam" id="3.40.50.1000:FF:000028">
    <property type="entry name" value="Calcium-transporting P-type ATPase, putative"/>
    <property type="match status" value="1"/>
</dbReference>
<dbReference type="InterPro" id="IPR036412">
    <property type="entry name" value="HAD-like_sf"/>
</dbReference>
<dbReference type="PRINTS" id="PR00120">
    <property type="entry name" value="HATPASE"/>
</dbReference>
<feature type="transmembrane region" description="Helical" evidence="11">
    <location>
        <begin position="653"/>
        <end position="678"/>
    </location>
</feature>
<dbReference type="STRING" id="1579979.WM2015_1498"/>
<dbReference type="GO" id="GO:1902600">
    <property type="term" value="P:proton transmembrane transport"/>
    <property type="evidence" value="ECO:0007669"/>
    <property type="project" value="TreeGrafter"/>
</dbReference>
<keyword evidence="5" id="KW-0547">Nucleotide-binding</keyword>
<dbReference type="SMART" id="SM00831">
    <property type="entry name" value="Cation_ATPase_N"/>
    <property type="match status" value="1"/>
</dbReference>
<evidence type="ECO:0000256" key="4">
    <source>
        <dbReference type="ARBA" id="ARBA00022692"/>
    </source>
</evidence>
<dbReference type="SFLD" id="SFLDG00002">
    <property type="entry name" value="C1.7:_P-type_atpase_like"/>
    <property type="match status" value="1"/>
</dbReference>
<dbReference type="Gene3D" id="2.70.150.10">
    <property type="entry name" value="Calcium-transporting ATPase, cytoplasmic transduction domain A"/>
    <property type="match status" value="1"/>
</dbReference>
<dbReference type="PROSITE" id="PS00154">
    <property type="entry name" value="ATPASE_E1_E2"/>
    <property type="match status" value="1"/>
</dbReference>
<evidence type="ECO:0000256" key="9">
    <source>
        <dbReference type="ARBA" id="ARBA00022989"/>
    </source>
</evidence>
<dbReference type="InterPro" id="IPR023298">
    <property type="entry name" value="ATPase_P-typ_TM_dom_sf"/>
</dbReference>
<feature type="transmembrane region" description="Helical" evidence="11">
    <location>
        <begin position="264"/>
        <end position="290"/>
    </location>
</feature>
<dbReference type="Pfam" id="PF08282">
    <property type="entry name" value="Hydrolase_3"/>
    <property type="match status" value="1"/>
</dbReference>
<dbReference type="InterPro" id="IPR008250">
    <property type="entry name" value="ATPase_P-typ_transduc_dom_A_sf"/>
</dbReference>
<comment type="similarity">
    <text evidence="2">Belongs to the cation transport ATPase (P-type) (TC 3.A.3) family. Type IIA subfamily.</text>
</comment>
<evidence type="ECO:0000256" key="8">
    <source>
        <dbReference type="ARBA" id="ARBA00022967"/>
    </source>
</evidence>
<evidence type="ECO:0000259" key="12">
    <source>
        <dbReference type="SMART" id="SM00831"/>
    </source>
</evidence>
<dbReference type="InterPro" id="IPR001757">
    <property type="entry name" value="P_typ_ATPase"/>
</dbReference>
<dbReference type="InterPro" id="IPR018303">
    <property type="entry name" value="ATPase_P-typ_P_site"/>
</dbReference>
<dbReference type="GO" id="GO:1990573">
    <property type="term" value="P:potassium ion import across plasma membrane"/>
    <property type="evidence" value="ECO:0007669"/>
    <property type="project" value="TreeGrafter"/>
</dbReference>
<dbReference type="SFLD" id="SFLDS00003">
    <property type="entry name" value="Haloacid_Dehalogenase"/>
    <property type="match status" value="1"/>
</dbReference>
<dbReference type="Gene3D" id="3.40.50.1000">
    <property type="entry name" value="HAD superfamily/HAD-like"/>
    <property type="match status" value="1"/>
</dbReference>
<evidence type="ECO:0000256" key="1">
    <source>
        <dbReference type="ARBA" id="ARBA00004127"/>
    </source>
</evidence>
<keyword evidence="6" id="KW-0067">ATP-binding</keyword>
<proteinExistence type="inferred from homology"/>
<keyword evidence="4 11" id="KW-0812">Transmembrane</keyword>
<feature type="domain" description="Cation-transporting P-type ATPase N-terminal" evidence="12">
    <location>
        <begin position="1"/>
        <end position="70"/>
    </location>
</feature>
<evidence type="ECO:0000256" key="5">
    <source>
        <dbReference type="ARBA" id="ARBA00022741"/>
    </source>
</evidence>
<feature type="transmembrane region" description="Helical" evidence="11">
    <location>
        <begin position="50"/>
        <end position="68"/>
    </location>
</feature>
<accession>A0A0K0XVY4</accession>
<dbReference type="InterPro" id="IPR006068">
    <property type="entry name" value="ATPase_P-typ_cation-transptr_C"/>
</dbReference>
<evidence type="ECO:0000313" key="13">
    <source>
        <dbReference type="EMBL" id="AKS41869.1"/>
    </source>
</evidence>
<name>A0A0K0XVY4_9GAMM</name>
<dbReference type="GO" id="GO:0006883">
    <property type="term" value="P:intracellular sodium ion homeostasis"/>
    <property type="evidence" value="ECO:0007669"/>
    <property type="project" value="TreeGrafter"/>
</dbReference>
<evidence type="ECO:0000313" key="14">
    <source>
        <dbReference type="Proteomes" id="UP000066624"/>
    </source>
</evidence>
<feature type="transmembrane region" description="Helical" evidence="11">
    <location>
        <begin position="74"/>
        <end position="90"/>
    </location>
</feature>
<dbReference type="FunFam" id="2.70.150.10:FF:000160">
    <property type="entry name" value="Sarcoplasmic/endoplasmic reticulum calcium ATPase 1"/>
    <property type="match status" value="1"/>
</dbReference>
<comment type="subcellular location">
    <subcellularLocation>
        <location evidence="1">Endomembrane system</location>
        <topology evidence="1">Multi-pass membrane protein</topology>
    </subcellularLocation>
</comment>
<evidence type="ECO:0000256" key="10">
    <source>
        <dbReference type="ARBA" id="ARBA00023136"/>
    </source>
</evidence>
<keyword evidence="10 11" id="KW-0472">Membrane</keyword>
<dbReference type="GO" id="GO:0030007">
    <property type="term" value="P:intracellular potassium ion homeostasis"/>
    <property type="evidence" value="ECO:0007669"/>
    <property type="project" value="TreeGrafter"/>
</dbReference>
<dbReference type="SUPFAM" id="SSF81660">
    <property type="entry name" value="Metal cation-transporting ATPase, ATP-binding domain N"/>
    <property type="match status" value="1"/>
</dbReference>
<dbReference type="GO" id="GO:0005524">
    <property type="term" value="F:ATP binding"/>
    <property type="evidence" value="ECO:0007669"/>
    <property type="project" value="UniProtKB-KW"/>
</dbReference>
<dbReference type="Gene3D" id="3.40.1110.10">
    <property type="entry name" value="Calcium-transporting ATPase, cytoplasmic domain N"/>
    <property type="match status" value="1"/>
</dbReference>
<dbReference type="AlphaFoldDB" id="A0A0K0XVY4"/>
<dbReference type="PANTHER" id="PTHR43294">
    <property type="entry name" value="SODIUM/POTASSIUM-TRANSPORTING ATPASE SUBUNIT ALPHA"/>
    <property type="match status" value="1"/>
</dbReference>
<dbReference type="Proteomes" id="UP000066624">
    <property type="component" value="Chromosome"/>
</dbReference>
<evidence type="ECO:0000256" key="11">
    <source>
        <dbReference type="SAM" id="Phobius"/>
    </source>
</evidence>
<evidence type="ECO:0000256" key="7">
    <source>
        <dbReference type="ARBA" id="ARBA00022842"/>
    </source>
</evidence>
<dbReference type="Pfam" id="PF00690">
    <property type="entry name" value="Cation_ATPase_N"/>
    <property type="match status" value="1"/>
</dbReference>
<feature type="transmembrane region" description="Helical" evidence="11">
    <location>
        <begin position="756"/>
        <end position="775"/>
    </location>
</feature>
<feature type="transmembrane region" description="Helical" evidence="11">
    <location>
        <begin position="819"/>
        <end position="844"/>
    </location>
</feature>
<dbReference type="InterPro" id="IPR023299">
    <property type="entry name" value="ATPase_P-typ_cyto_dom_N"/>
</dbReference>
<keyword evidence="3" id="KW-0597">Phosphoprotein</keyword>
<dbReference type="SFLD" id="SFLDF00027">
    <property type="entry name" value="p-type_atpase"/>
    <property type="match status" value="1"/>
</dbReference>
<dbReference type="Gene3D" id="1.20.1110.10">
    <property type="entry name" value="Calcium-transporting ATPase, transmembrane domain"/>
    <property type="match status" value="1"/>
</dbReference>
<reference evidence="13 14" key="1">
    <citation type="submission" date="2015-07" db="EMBL/GenBank/DDBJ databases">
        <authorList>
            <person name="Noorani M."/>
        </authorList>
    </citation>
    <scope>NUCLEOTIDE SEQUENCE [LARGE SCALE GENOMIC DNA]</scope>
    <source>
        <strain evidence="13 14">KCTC 42284</strain>
    </source>
</reference>
<dbReference type="Pfam" id="PF00122">
    <property type="entry name" value="E1-E2_ATPase"/>
    <property type="match status" value="1"/>
</dbReference>